<feature type="region of interest" description="Disordered" evidence="1">
    <location>
        <begin position="272"/>
        <end position="301"/>
    </location>
</feature>
<dbReference type="PANTHER" id="PTHR13526">
    <property type="entry name" value="TRANSCRIPTION FACTOR SPT20 HOMOLOG"/>
    <property type="match status" value="1"/>
</dbReference>
<organism evidence="2 3">
    <name type="scientific">Paramecium primaurelia</name>
    <dbReference type="NCBI Taxonomy" id="5886"/>
    <lineage>
        <taxon>Eukaryota</taxon>
        <taxon>Sar</taxon>
        <taxon>Alveolata</taxon>
        <taxon>Ciliophora</taxon>
        <taxon>Intramacronucleata</taxon>
        <taxon>Oligohymenophorea</taxon>
        <taxon>Peniculida</taxon>
        <taxon>Parameciidae</taxon>
        <taxon>Paramecium</taxon>
    </lineage>
</organism>
<evidence type="ECO:0000313" key="2">
    <source>
        <dbReference type="EMBL" id="CAD8053775.1"/>
    </source>
</evidence>
<reference evidence="2" key="1">
    <citation type="submission" date="2021-01" db="EMBL/GenBank/DDBJ databases">
        <authorList>
            <consortium name="Genoscope - CEA"/>
            <person name="William W."/>
        </authorList>
    </citation>
    <scope>NUCLEOTIDE SEQUENCE</scope>
</reference>
<sequence length="1531" mass="184492">MSQNQEKLESELFQQYQYAIDLLENGNETKGIQILKDLMQNQSIINQDDKKILYGIYMSLAEIQAQSDQVENKCEALYYYYQSTQISDNCWQTQRKMALIFRQLGMMPRALNVILKALQLCNQPNLIQAILYQVCSICFLMDDQKQFQIYFDKMNDNNNLKLKIAELNKYFINKNNITDFVNDLLQEQSQIQQQLEKIPFESSQKLKYFNQTFQFEIKLDTYDLKKFFKKLQNILQINVNFEPKKQDFIQDEKCFMSNTKIIVISKEQQQNSKDISKELPKENQPVKQSERQKSKKTKQQQDQQFVLDQIIQSNHNKLIELIKQFDGNEIFQLNNNNNKISSEQNEKQECPVAKFLLEQLNNQQFLTIIQLLQKLITLICQDYQQNDNFPQQQQDILNEQQKSPQNKNFYGSSYHEALRGLINCIVWAQYSTNKFTDDPKIKLRLLEVAYEELTFRFKEKKPKSPEQQNKIKNFIRFINNMKIELLQTNINQIINDQAEIQTYLSNYYRVMAYIHSDINFFQGRIAKLCAQELNNPEITQEILDKIKSAQFQISSNSPHQSQQIQQILTQWEQKEQRLEDNEKIRTQINYVQDYLQQNQSYDLIKRLAIICLNQFYFVQQKEELKVIYKFVQPLIQQFLNINQPDLLIGFIFLKFSIIYSLMELDSSEFLAKFIEIFLTQTNGYNKHLILMEILRFHHLNINKLFTYINIDLILQEFIKIKINMKNRYNQLIDQYKNNVQSDLELRYYLIHLIDLKDQYTPQFIVQQNELQIEVEKFETKYSQPESFSSASEDEVEQDEIFQKQYQNLQLTQDQIETVFKIGKSNYQLPTKIVEFLQNHTIKINMGDPKIIEHIKRFAKEKIRIEFGLSTKELSKNFLYIFLKSYYLQQEFVRDLSEIELQFMGYFLTHFPKLLQDQRQLNQFIIDIVKKSLQKFNDVKIQEYAEWLYSQIFTKQKSQISSIKEFQEFINQNNLQCDYKSNLYYQIQKSEELNQNENQQKIDFKNICYALAYKESPFLWNYLYQGTFEQAQKQFKQKTQTEIDWFLSQKKIQALVNKNPQLNHLNEFRYIMDLIKLKQRQVEYQHSNNEQLYKKTEQGYQALYQKQFNVPKDAFEIENNFRVLQLYEKKVMRKYRNIPIERISQNLDNICSLVNLIKQMKEYEIEYFYQSNDGEHEMKQDLYINIYKFIRRFLRHRLYNQLNQLVLIIKDKFSYLLNQNQSDLQFQFQYDNRKFKISNFTQEQLEQEENTEYNKQDVNLILNNLLTIFIENTQKLVRKKAQRYVIESFYYATHLKFNSQASIDQVFAQISSIYQPNSRDLVYYYLQIDKYKCEKDEVLSQYYSQDLIFNYQKSKIIKLIIKILLKMQKYKDIYQLFEKLHKTYDLRLYQACIGLLEEYKRIDDKILIRDIILKSESYRRTIDLFKQDSIVPLLNNMYIRLYEKDQQEQNEGDYVNETQETKLEKGKKIIEDYRATKRKPAKPKDPQQQQTQNSQAQIQTQQAQLIQQVVDDVGQYINQGAIIQSFNDFDNI</sequence>
<dbReference type="PANTHER" id="PTHR13526:SF8">
    <property type="entry name" value="TRANSCRIPTION FACTOR SPT20 HOMOLOG"/>
    <property type="match status" value="1"/>
</dbReference>
<dbReference type="Proteomes" id="UP000688137">
    <property type="component" value="Unassembled WGS sequence"/>
</dbReference>
<dbReference type="GO" id="GO:0003712">
    <property type="term" value="F:transcription coregulator activity"/>
    <property type="evidence" value="ECO:0007669"/>
    <property type="project" value="InterPro"/>
</dbReference>
<dbReference type="EMBL" id="CAJJDM010000019">
    <property type="protein sequence ID" value="CAD8053775.1"/>
    <property type="molecule type" value="Genomic_DNA"/>
</dbReference>
<dbReference type="GO" id="GO:0000124">
    <property type="term" value="C:SAGA complex"/>
    <property type="evidence" value="ECO:0007669"/>
    <property type="project" value="InterPro"/>
</dbReference>
<gene>
    <name evidence="2" type="ORF">PPRIM_AZ9-3.1.T0210051</name>
</gene>
<name>A0A8S1KIG5_PARPR</name>
<dbReference type="InterPro" id="IPR021950">
    <property type="entry name" value="Spt20"/>
</dbReference>
<evidence type="ECO:0000313" key="3">
    <source>
        <dbReference type="Proteomes" id="UP000688137"/>
    </source>
</evidence>
<dbReference type="GO" id="GO:0006357">
    <property type="term" value="P:regulation of transcription by RNA polymerase II"/>
    <property type="evidence" value="ECO:0007669"/>
    <property type="project" value="TreeGrafter"/>
</dbReference>
<feature type="region of interest" description="Disordered" evidence="1">
    <location>
        <begin position="1473"/>
        <end position="1495"/>
    </location>
</feature>
<proteinExistence type="predicted"/>
<accession>A0A8S1KIG5</accession>
<protein>
    <submittedName>
        <fullName evidence="2">Uncharacterized protein</fullName>
    </submittedName>
</protein>
<evidence type="ECO:0000256" key="1">
    <source>
        <dbReference type="SAM" id="MobiDB-lite"/>
    </source>
</evidence>
<feature type="compositionally biased region" description="Low complexity" evidence="1">
    <location>
        <begin position="1486"/>
        <end position="1495"/>
    </location>
</feature>
<keyword evidence="3" id="KW-1185">Reference proteome</keyword>
<comment type="caution">
    <text evidence="2">The sequence shown here is derived from an EMBL/GenBank/DDBJ whole genome shotgun (WGS) entry which is preliminary data.</text>
</comment>